<evidence type="ECO:0000256" key="4">
    <source>
        <dbReference type="ARBA" id="ARBA00022833"/>
    </source>
</evidence>
<sequence>MDEGYCSLASTLNIPSPLDSSPHKLFMSHDQYRPRDSNDYDNSLLKKFNAHPSRRSTPSSSANDAHPRFGSSGNRHMLLTPLSLAIQSMATEIPYSPVYSAVSPRRFPFSRASSNDYRLPTKPTDSYRSPLLRTRRASRPDDAIASTYCSFNSLEYQRMGLKRRPFSPPGDDLLMQGAPFSGQILRRREEAPRQSPASRLTALYPLGLQLAPRRLYASNIPLTTTIIASDSSFGMVSPNGPPPVDEICESPFNAPISLTHSPQSSTTQISHHWNSVDNVPLNSPRKLSDVSKTTMSRIQGFFFMCECCPKKSKVFDTAEELSAHAAEKQYECSFCGNRFKNKNEAERHQKSLHIRRHSWSCSTLHVAGYDKAFHKSSNRPGEADSCGYCGIEFKRSGYTGHTRHATEQDWDARLRHLQEIHKFQECNSTKKFFRADHFRQHLKHSHAGTSGKWTNMLEIACMMNEESQQR</sequence>
<feature type="domain" description="C2H2-type" evidence="7">
    <location>
        <begin position="330"/>
        <end position="358"/>
    </location>
</feature>
<dbReference type="Gene3D" id="3.30.160.60">
    <property type="entry name" value="Classic Zinc Finger"/>
    <property type="match status" value="1"/>
</dbReference>
<evidence type="ECO:0000256" key="2">
    <source>
        <dbReference type="ARBA" id="ARBA00022737"/>
    </source>
</evidence>
<dbReference type="GO" id="GO:0005634">
    <property type="term" value="C:nucleus"/>
    <property type="evidence" value="ECO:0007669"/>
    <property type="project" value="TreeGrafter"/>
</dbReference>
<dbReference type="EMBL" id="JAQQWP010000004">
    <property type="protein sequence ID" value="KAK8120327.1"/>
    <property type="molecule type" value="Genomic_DNA"/>
</dbReference>
<dbReference type="PROSITE" id="PS50157">
    <property type="entry name" value="ZINC_FINGER_C2H2_2"/>
    <property type="match status" value="1"/>
</dbReference>
<proteinExistence type="predicted"/>
<dbReference type="InterPro" id="IPR036236">
    <property type="entry name" value="Znf_C2H2_sf"/>
</dbReference>
<gene>
    <name evidence="8" type="ORF">PG999_004447</name>
</gene>
<evidence type="ECO:0000256" key="1">
    <source>
        <dbReference type="ARBA" id="ARBA00022723"/>
    </source>
</evidence>
<dbReference type="PANTHER" id="PTHR24409">
    <property type="entry name" value="ZINC FINGER PROTEIN 142"/>
    <property type="match status" value="1"/>
</dbReference>
<evidence type="ECO:0000313" key="9">
    <source>
        <dbReference type="Proteomes" id="UP001392437"/>
    </source>
</evidence>
<evidence type="ECO:0000313" key="8">
    <source>
        <dbReference type="EMBL" id="KAK8120327.1"/>
    </source>
</evidence>
<evidence type="ECO:0000256" key="6">
    <source>
        <dbReference type="SAM" id="MobiDB-lite"/>
    </source>
</evidence>
<evidence type="ECO:0000259" key="7">
    <source>
        <dbReference type="PROSITE" id="PS50157"/>
    </source>
</evidence>
<evidence type="ECO:0000256" key="5">
    <source>
        <dbReference type="PROSITE-ProRule" id="PRU00042"/>
    </source>
</evidence>
<dbReference type="InterPro" id="IPR013087">
    <property type="entry name" value="Znf_C2H2_type"/>
</dbReference>
<dbReference type="Pfam" id="PF24537">
    <property type="entry name" value="zf-C2H2_fungi"/>
    <property type="match status" value="1"/>
</dbReference>
<dbReference type="SMART" id="SM00355">
    <property type="entry name" value="ZnF_C2H2"/>
    <property type="match status" value="2"/>
</dbReference>
<name>A0AAW0QZ93_9PEZI</name>
<accession>A0AAW0QZ93</accession>
<dbReference type="Proteomes" id="UP001392437">
    <property type="component" value="Unassembled WGS sequence"/>
</dbReference>
<dbReference type="GO" id="GO:0000977">
    <property type="term" value="F:RNA polymerase II transcription regulatory region sequence-specific DNA binding"/>
    <property type="evidence" value="ECO:0007669"/>
    <property type="project" value="TreeGrafter"/>
</dbReference>
<reference evidence="8 9" key="1">
    <citation type="submission" date="2023-01" db="EMBL/GenBank/DDBJ databases">
        <title>Analysis of 21 Apiospora genomes using comparative genomics revels a genus with tremendous synthesis potential of carbohydrate active enzymes and secondary metabolites.</title>
        <authorList>
            <person name="Sorensen T."/>
        </authorList>
    </citation>
    <scope>NUCLEOTIDE SEQUENCE [LARGE SCALE GENOMIC DNA]</scope>
    <source>
        <strain evidence="8 9">CBS 117206</strain>
    </source>
</reference>
<protein>
    <recommendedName>
        <fullName evidence="7">C2H2-type domain-containing protein</fullName>
    </recommendedName>
</protein>
<organism evidence="8 9">
    <name type="scientific">Apiospora kogelbergensis</name>
    <dbReference type="NCBI Taxonomy" id="1337665"/>
    <lineage>
        <taxon>Eukaryota</taxon>
        <taxon>Fungi</taxon>
        <taxon>Dikarya</taxon>
        <taxon>Ascomycota</taxon>
        <taxon>Pezizomycotina</taxon>
        <taxon>Sordariomycetes</taxon>
        <taxon>Xylariomycetidae</taxon>
        <taxon>Amphisphaeriales</taxon>
        <taxon>Apiosporaceae</taxon>
        <taxon>Apiospora</taxon>
    </lineage>
</organism>
<keyword evidence="1" id="KW-0479">Metal-binding</keyword>
<dbReference type="SUPFAM" id="SSF57667">
    <property type="entry name" value="beta-beta-alpha zinc fingers"/>
    <property type="match status" value="1"/>
</dbReference>
<dbReference type="AlphaFoldDB" id="A0AAW0QZ93"/>
<comment type="caution">
    <text evidence="8">The sequence shown here is derived from an EMBL/GenBank/DDBJ whole genome shotgun (WGS) entry which is preliminary data.</text>
</comment>
<dbReference type="GO" id="GO:0008270">
    <property type="term" value="F:zinc ion binding"/>
    <property type="evidence" value="ECO:0007669"/>
    <property type="project" value="UniProtKB-KW"/>
</dbReference>
<dbReference type="InterPro" id="IPR057026">
    <property type="entry name" value="Znf-C2H2_ascomycetes"/>
</dbReference>
<dbReference type="PANTHER" id="PTHR24409:SF295">
    <property type="entry name" value="AZ2-RELATED"/>
    <property type="match status" value="1"/>
</dbReference>
<keyword evidence="9" id="KW-1185">Reference proteome</keyword>
<keyword evidence="2" id="KW-0677">Repeat</keyword>
<keyword evidence="4" id="KW-0862">Zinc</keyword>
<dbReference type="GO" id="GO:0000981">
    <property type="term" value="F:DNA-binding transcription factor activity, RNA polymerase II-specific"/>
    <property type="evidence" value="ECO:0007669"/>
    <property type="project" value="TreeGrafter"/>
</dbReference>
<evidence type="ECO:0000256" key="3">
    <source>
        <dbReference type="ARBA" id="ARBA00022771"/>
    </source>
</evidence>
<keyword evidence="3 5" id="KW-0863">Zinc-finger</keyword>
<feature type="region of interest" description="Disordered" evidence="6">
    <location>
        <begin position="25"/>
        <end position="44"/>
    </location>
</feature>
<feature type="region of interest" description="Disordered" evidence="6">
    <location>
        <begin position="49"/>
        <end position="74"/>
    </location>
</feature>
<dbReference type="PROSITE" id="PS00028">
    <property type="entry name" value="ZINC_FINGER_C2H2_1"/>
    <property type="match status" value="1"/>
</dbReference>